<evidence type="ECO:0000313" key="2">
    <source>
        <dbReference type="Proteomes" id="UP000266172"/>
    </source>
</evidence>
<gene>
    <name evidence="1" type="ORF">DWX93_06825</name>
</gene>
<protein>
    <submittedName>
        <fullName evidence="1">Uncharacterized protein</fullName>
    </submittedName>
</protein>
<name>A0A395VDF9_9FIRM</name>
<sequence>MFQDATAQSLLWSKIPYFFRAIVVLGSVSLPRLNTPRKLSVKQQTMSGLSGSTNCTKVLKLSVACGQLPRGCSKLGKTRIIAKATAARIRNTRFCD</sequence>
<dbReference type="Proteomes" id="UP000266172">
    <property type="component" value="Unassembled WGS sequence"/>
</dbReference>
<accession>A0A395VDF9</accession>
<comment type="caution">
    <text evidence="1">The sequence shown here is derived from an EMBL/GenBank/DDBJ whole genome shotgun (WGS) entry which is preliminary data.</text>
</comment>
<dbReference type="AlphaFoldDB" id="A0A395VDF9"/>
<reference evidence="1 2" key="1">
    <citation type="submission" date="2018-08" db="EMBL/GenBank/DDBJ databases">
        <title>A genome reference for cultivated species of the human gut microbiota.</title>
        <authorList>
            <person name="Zou Y."/>
            <person name="Xue W."/>
            <person name="Luo G."/>
        </authorList>
    </citation>
    <scope>NUCLEOTIDE SEQUENCE [LARGE SCALE GENOMIC DNA]</scope>
    <source>
        <strain evidence="1 2">AF22-12AC</strain>
    </source>
</reference>
<evidence type="ECO:0000313" key="1">
    <source>
        <dbReference type="EMBL" id="RGS41355.1"/>
    </source>
</evidence>
<dbReference type="EMBL" id="QRVL01000003">
    <property type="protein sequence ID" value="RGS41355.1"/>
    <property type="molecule type" value="Genomic_DNA"/>
</dbReference>
<organism evidence="1 2">
    <name type="scientific">Roseburia hominis</name>
    <dbReference type="NCBI Taxonomy" id="301301"/>
    <lineage>
        <taxon>Bacteria</taxon>
        <taxon>Bacillati</taxon>
        <taxon>Bacillota</taxon>
        <taxon>Clostridia</taxon>
        <taxon>Lachnospirales</taxon>
        <taxon>Lachnospiraceae</taxon>
        <taxon>Roseburia</taxon>
    </lineage>
</organism>
<proteinExistence type="predicted"/>